<sequence>MERRLAAILAADVVGYSGLVSQNETATLHALKDTLEALRSRLEKHNGRIVKTMGDGFLAEFQSVVNSVSCADELQKYCADRNRETQNEPKLVFRMGIHMGDVVSDGEDILGDGVNTAARLEKLAGPGCVAISGRVRDEISGRLDLTFRDLGKQQLRNLPRPVRVYELASDLDYAELPRNAPQTSKNSIAVLPFDNMSDDPDQIYFSDGISEDIITDLSKITELFVIARNSSFSYRGRPVDVRQIARELDVQFLVEGSVRKAGNQARVTAQLIDAQSGGHVWADRYDRELTDIFAVQDEITEKIVEALQLALAEDGMGRANGSRTSDLQAYDLYLQGRLAFHSHVRRKFVEARSLFERAIECDPQFAQAYCGLADCNLMLYCQYDGEEEHLISATVAADRALELAPNLAEAYASKGLALAQSKDQNGANTAFRKSAELDSNLYQAQYYWARHCWENSDFEKAAWHFEQAWKISPRDPQAPFLLMAVYGKLGREEDVLKAAHATLETARCKREVEPGNSRACFQCAHALAHIGRSNDAEDMIRRAIDLDPGDRIVVYNAACMFATIGRVDQALDTLENMPGHQLQMLDWIRNDGDLDNLRDHPRFQKFMGALEAQEDTQGQNSRIR</sequence>
<dbReference type="InterPro" id="IPR050697">
    <property type="entry name" value="Adenylyl/Guanylyl_Cyclase_3/4"/>
</dbReference>
<dbReference type="NCBIfam" id="NF047558">
    <property type="entry name" value="TPR_END_plus"/>
    <property type="match status" value="1"/>
</dbReference>
<dbReference type="AlphaFoldDB" id="A0A0P1E2I7"/>
<dbReference type="SUPFAM" id="SSF48452">
    <property type="entry name" value="TPR-like"/>
    <property type="match status" value="1"/>
</dbReference>
<dbReference type="SMART" id="SM00028">
    <property type="entry name" value="TPR"/>
    <property type="match status" value="4"/>
</dbReference>
<evidence type="ECO:0000259" key="1">
    <source>
        <dbReference type="PROSITE" id="PS50125"/>
    </source>
</evidence>
<dbReference type="GO" id="GO:0006171">
    <property type="term" value="P:cAMP biosynthetic process"/>
    <property type="evidence" value="ECO:0007669"/>
    <property type="project" value="TreeGrafter"/>
</dbReference>
<feature type="domain" description="Guanylate cyclase" evidence="1">
    <location>
        <begin position="7"/>
        <end position="121"/>
    </location>
</feature>
<dbReference type="GO" id="GO:0035556">
    <property type="term" value="P:intracellular signal transduction"/>
    <property type="evidence" value="ECO:0007669"/>
    <property type="project" value="InterPro"/>
</dbReference>
<dbReference type="Gene3D" id="1.25.40.10">
    <property type="entry name" value="Tetratricopeptide repeat domain"/>
    <property type="match status" value="2"/>
</dbReference>
<evidence type="ECO:0000313" key="3">
    <source>
        <dbReference type="Proteomes" id="UP000050786"/>
    </source>
</evidence>
<dbReference type="Gene3D" id="3.30.70.1230">
    <property type="entry name" value="Nucleotide cyclase"/>
    <property type="match status" value="1"/>
</dbReference>
<dbReference type="Proteomes" id="UP000050786">
    <property type="component" value="Unassembled WGS sequence"/>
</dbReference>
<proteinExistence type="predicted"/>
<gene>
    <name evidence="2" type="ORF">RUM4293_01128</name>
</gene>
<organism evidence="2 3">
    <name type="scientific">Ruegeria atlantica</name>
    <dbReference type="NCBI Taxonomy" id="81569"/>
    <lineage>
        <taxon>Bacteria</taxon>
        <taxon>Pseudomonadati</taxon>
        <taxon>Pseudomonadota</taxon>
        <taxon>Alphaproteobacteria</taxon>
        <taxon>Rhodobacterales</taxon>
        <taxon>Roseobacteraceae</taxon>
        <taxon>Ruegeria</taxon>
    </lineage>
</organism>
<protein>
    <submittedName>
        <fullName evidence="2">Invasion protein regulator</fullName>
    </submittedName>
</protein>
<name>A0A0P1E2I7_9RHOB</name>
<dbReference type="SUPFAM" id="SSF55073">
    <property type="entry name" value="Nucleotide cyclase"/>
    <property type="match status" value="1"/>
</dbReference>
<dbReference type="EMBL" id="CYPS01000017">
    <property type="protein sequence ID" value="CUH42240.1"/>
    <property type="molecule type" value="Genomic_DNA"/>
</dbReference>
<accession>A0A0P1E2I7</accession>
<dbReference type="RefSeq" id="WP_058272343.1">
    <property type="nucleotide sequence ID" value="NZ_CYPS01000017.1"/>
</dbReference>
<dbReference type="PROSITE" id="PS50125">
    <property type="entry name" value="GUANYLATE_CYCLASE_2"/>
    <property type="match status" value="1"/>
</dbReference>
<dbReference type="InterPro" id="IPR011990">
    <property type="entry name" value="TPR-like_helical_dom_sf"/>
</dbReference>
<keyword evidence="3" id="KW-1185">Reference proteome</keyword>
<dbReference type="InterPro" id="IPR029787">
    <property type="entry name" value="Nucleotide_cyclase"/>
</dbReference>
<dbReference type="Pfam" id="PF13181">
    <property type="entry name" value="TPR_8"/>
    <property type="match status" value="1"/>
</dbReference>
<dbReference type="PANTHER" id="PTHR43081">
    <property type="entry name" value="ADENYLATE CYCLASE, TERMINAL-DIFFERENTIATION SPECIFIC-RELATED"/>
    <property type="match status" value="1"/>
</dbReference>
<dbReference type="Gene3D" id="3.40.50.10070">
    <property type="entry name" value="TolB, N-terminal domain"/>
    <property type="match status" value="1"/>
</dbReference>
<dbReference type="InterPro" id="IPR019734">
    <property type="entry name" value="TPR_rpt"/>
</dbReference>
<dbReference type="Pfam" id="PF00211">
    <property type="entry name" value="Guanylate_cyc"/>
    <property type="match status" value="1"/>
</dbReference>
<reference evidence="3" key="1">
    <citation type="submission" date="2015-09" db="EMBL/GenBank/DDBJ databases">
        <authorList>
            <person name="Rodrigo-Torres L."/>
            <person name="Arahal D.R."/>
        </authorList>
    </citation>
    <scope>NUCLEOTIDE SEQUENCE [LARGE SCALE GENOMIC DNA]</scope>
    <source>
        <strain evidence="3">CECT 4293</strain>
    </source>
</reference>
<dbReference type="CDD" id="cd07302">
    <property type="entry name" value="CHD"/>
    <property type="match status" value="1"/>
</dbReference>
<evidence type="ECO:0000313" key="2">
    <source>
        <dbReference type="EMBL" id="CUH42240.1"/>
    </source>
</evidence>
<dbReference type="InterPro" id="IPR001054">
    <property type="entry name" value="A/G_cyclase"/>
</dbReference>
<dbReference type="GO" id="GO:0004016">
    <property type="term" value="F:adenylate cyclase activity"/>
    <property type="evidence" value="ECO:0007669"/>
    <property type="project" value="UniProtKB-ARBA"/>
</dbReference>
<dbReference type="PANTHER" id="PTHR43081:SF19">
    <property type="entry name" value="PH-SENSITIVE ADENYLATE CYCLASE RV1264"/>
    <property type="match status" value="1"/>
</dbReference>